<dbReference type="GO" id="GO:0097266">
    <property type="term" value="F:phenylacetyl-CoA 1,2-epoxidase activity"/>
    <property type="evidence" value="ECO:0007669"/>
    <property type="project" value="UniProtKB-EC"/>
</dbReference>
<dbReference type="SUPFAM" id="SSF47240">
    <property type="entry name" value="Ferritin-like"/>
    <property type="match status" value="1"/>
</dbReference>
<proteinExistence type="predicted"/>
<dbReference type="InterPro" id="IPR052703">
    <property type="entry name" value="Aromatic_CoA_ox/epox"/>
</dbReference>
<dbReference type="InterPro" id="IPR007814">
    <property type="entry name" value="PaaA_PaaC"/>
</dbReference>
<dbReference type="NCBIfam" id="TIGR02158">
    <property type="entry name" value="PA_CoA_Oxy3"/>
    <property type="match status" value="1"/>
</dbReference>
<organism evidence="1">
    <name type="scientific">hydrothermal vent metagenome</name>
    <dbReference type="NCBI Taxonomy" id="652676"/>
    <lineage>
        <taxon>unclassified sequences</taxon>
        <taxon>metagenomes</taxon>
        <taxon>ecological metagenomes</taxon>
    </lineage>
</organism>
<keyword evidence="1" id="KW-0560">Oxidoreductase</keyword>
<protein>
    <submittedName>
        <fullName evidence="1">1,2-phenylacetyl-CoA epoxidase, subunit C</fullName>
        <ecNumber evidence="1">1.14.13.149</ecNumber>
    </submittedName>
</protein>
<dbReference type="InterPro" id="IPR012347">
    <property type="entry name" value="Ferritin-like"/>
</dbReference>
<dbReference type="EC" id="1.14.13.149" evidence="1"/>
<sequence length="249" mass="27928">MDPVLTTALRLGDNALVLGQRLGHWVSRSPTVELDVAFANQALDLIGQANLFYDLAGRLEGKGRSADDLAYLRDPHEFFNVQLVEQPNGDFSQTMMRQVMYATWAHIVFEFMARGKNGDLAAIAAKAEKEMAYHVRHAGEWMIRLGDGTSESHERSQAALDFMWPWTHELFAYDDVDEAMVAAGVLPDSETLKTQWSESLDEVFQRGGLTVNDDGWRPGGGRQGIHSEHLSYLLEEMQVLPRSHPGAQW</sequence>
<dbReference type="GO" id="GO:0005829">
    <property type="term" value="C:cytosol"/>
    <property type="evidence" value="ECO:0007669"/>
    <property type="project" value="TreeGrafter"/>
</dbReference>
<gene>
    <name evidence="1" type="ORF">MNBD_ALPHA08-245</name>
</gene>
<dbReference type="PANTHER" id="PTHR30458">
    <property type="entry name" value="PHENYLACETIC ACID DEGRADATION PROTEIN PAA"/>
    <property type="match status" value="1"/>
</dbReference>
<dbReference type="PANTHER" id="PTHR30458:SF0">
    <property type="entry name" value="1,2-PHENYLACETYL-COA EPOXIDASE, SUBUNIT C"/>
    <property type="match status" value="1"/>
</dbReference>
<accession>A0A3B0R1M9</accession>
<dbReference type="InterPro" id="IPR011882">
    <property type="entry name" value="PaaC"/>
</dbReference>
<reference evidence="1" key="1">
    <citation type="submission" date="2018-06" db="EMBL/GenBank/DDBJ databases">
        <authorList>
            <person name="Zhirakovskaya E."/>
        </authorList>
    </citation>
    <scope>NUCLEOTIDE SEQUENCE</scope>
</reference>
<evidence type="ECO:0000313" key="1">
    <source>
        <dbReference type="EMBL" id="VAV87300.1"/>
    </source>
</evidence>
<dbReference type="GO" id="GO:0010124">
    <property type="term" value="P:phenylacetate catabolic process"/>
    <property type="evidence" value="ECO:0007669"/>
    <property type="project" value="InterPro"/>
</dbReference>
<dbReference type="InterPro" id="IPR009078">
    <property type="entry name" value="Ferritin-like_SF"/>
</dbReference>
<dbReference type="EMBL" id="UOEC01000027">
    <property type="protein sequence ID" value="VAV87300.1"/>
    <property type="molecule type" value="Genomic_DNA"/>
</dbReference>
<dbReference type="Pfam" id="PF05138">
    <property type="entry name" value="PaaA_PaaC"/>
    <property type="match status" value="1"/>
</dbReference>
<name>A0A3B0R1M9_9ZZZZ</name>
<dbReference type="AlphaFoldDB" id="A0A3B0R1M9"/>
<dbReference type="PIRSF" id="PIRSF037834">
    <property type="entry name" value="PA_CoA_Oase3"/>
    <property type="match status" value="1"/>
</dbReference>
<dbReference type="Gene3D" id="1.20.1260.10">
    <property type="match status" value="1"/>
</dbReference>